<evidence type="ECO:0000313" key="2">
    <source>
        <dbReference type="Proteomes" id="UP000735302"/>
    </source>
</evidence>
<proteinExistence type="predicted"/>
<name>A0AAV4DL29_9GAST</name>
<gene>
    <name evidence="1" type="ORF">PoB_007127300</name>
</gene>
<evidence type="ECO:0000313" key="1">
    <source>
        <dbReference type="EMBL" id="GFO44768.1"/>
    </source>
</evidence>
<dbReference type="Proteomes" id="UP000735302">
    <property type="component" value="Unassembled WGS sequence"/>
</dbReference>
<reference evidence="1 2" key="1">
    <citation type="journal article" date="2021" name="Elife">
        <title>Chloroplast acquisition without the gene transfer in kleptoplastic sea slugs, Plakobranchus ocellatus.</title>
        <authorList>
            <person name="Maeda T."/>
            <person name="Takahashi S."/>
            <person name="Yoshida T."/>
            <person name="Shimamura S."/>
            <person name="Takaki Y."/>
            <person name="Nagai Y."/>
            <person name="Toyoda A."/>
            <person name="Suzuki Y."/>
            <person name="Arimoto A."/>
            <person name="Ishii H."/>
            <person name="Satoh N."/>
            <person name="Nishiyama T."/>
            <person name="Hasebe M."/>
            <person name="Maruyama T."/>
            <person name="Minagawa J."/>
            <person name="Obokata J."/>
            <person name="Shigenobu S."/>
        </authorList>
    </citation>
    <scope>NUCLEOTIDE SEQUENCE [LARGE SCALE GENOMIC DNA]</scope>
</reference>
<dbReference type="AlphaFoldDB" id="A0AAV4DL29"/>
<dbReference type="EMBL" id="BLXT01007982">
    <property type="protein sequence ID" value="GFO44768.1"/>
    <property type="molecule type" value="Genomic_DNA"/>
</dbReference>
<protein>
    <submittedName>
        <fullName evidence="1">Uncharacterized protein</fullName>
    </submittedName>
</protein>
<comment type="caution">
    <text evidence="1">The sequence shown here is derived from an EMBL/GenBank/DDBJ whole genome shotgun (WGS) entry which is preliminary data.</text>
</comment>
<organism evidence="1 2">
    <name type="scientific">Plakobranchus ocellatus</name>
    <dbReference type="NCBI Taxonomy" id="259542"/>
    <lineage>
        <taxon>Eukaryota</taxon>
        <taxon>Metazoa</taxon>
        <taxon>Spiralia</taxon>
        <taxon>Lophotrochozoa</taxon>
        <taxon>Mollusca</taxon>
        <taxon>Gastropoda</taxon>
        <taxon>Heterobranchia</taxon>
        <taxon>Euthyneura</taxon>
        <taxon>Panpulmonata</taxon>
        <taxon>Sacoglossa</taxon>
        <taxon>Placobranchoidea</taxon>
        <taxon>Plakobranchidae</taxon>
        <taxon>Plakobranchus</taxon>
    </lineage>
</organism>
<accession>A0AAV4DL29</accession>
<sequence length="144" mass="16074">MASNFKALIFLSLHQNHILKDIRSSVAARKTSICHLPNGAEKTGLSATSNQGEISAFLEVVTPKGLRNLLTISFWLLEMLGQGSIRSLRLVQSDRALTLQFDEKRRRACQDTSCADLWLVLIGPRSNIDKSTTHWIKEIGLMLV</sequence>
<keyword evidence="2" id="KW-1185">Reference proteome</keyword>